<evidence type="ECO:0000259" key="19">
    <source>
        <dbReference type="PROSITE" id="PS50886"/>
    </source>
</evidence>
<keyword evidence="10" id="KW-0479">Metal-binding</keyword>
<dbReference type="FunFam" id="3.50.40.10:FF:000001">
    <property type="entry name" value="Phenylalanine--tRNA ligase beta subunit"/>
    <property type="match status" value="1"/>
</dbReference>
<dbReference type="InterPro" id="IPR045864">
    <property type="entry name" value="aa-tRNA-synth_II/BPL/LPL"/>
</dbReference>
<evidence type="ECO:0000256" key="9">
    <source>
        <dbReference type="ARBA" id="ARBA00022598"/>
    </source>
</evidence>
<dbReference type="SUPFAM" id="SSF56037">
    <property type="entry name" value="PheT/TilS domain"/>
    <property type="match status" value="1"/>
</dbReference>
<proteinExistence type="inferred from homology"/>
<dbReference type="PROSITE" id="PS51447">
    <property type="entry name" value="FDX_ACB"/>
    <property type="match status" value="1"/>
</dbReference>
<evidence type="ECO:0000256" key="14">
    <source>
        <dbReference type="ARBA" id="ARBA00022884"/>
    </source>
</evidence>
<dbReference type="GO" id="GO:0000287">
    <property type="term" value="F:magnesium ion binding"/>
    <property type="evidence" value="ECO:0007669"/>
    <property type="project" value="InterPro"/>
</dbReference>
<dbReference type="InterPro" id="IPR020825">
    <property type="entry name" value="Phe-tRNA_synthase-like_B3/B4"/>
</dbReference>
<evidence type="ECO:0000259" key="20">
    <source>
        <dbReference type="PROSITE" id="PS51447"/>
    </source>
</evidence>
<evidence type="ECO:0000256" key="16">
    <source>
        <dbReference type="ARBA" id="ARBA00023146"/>
    </source>
</evidence>
<dbReference type="Gene3D" id="3.50.40.10">
    <property type="entry name" value="Phenylalanyl-trna Synthetase, Chain B, domain 3"/>
    <property type="match status" value="1"/>
</dbReference>
<dbReference type="FunFam" id="2.40.50.140:FF:000045">
    <property type="entry name" value="Phenylalanine--tRNA ligase beta subunit"/>
    <property type="match status" value="1"/>
</dbReference>
<keyword evidence="16" id="KW-0030">Aminoacyl-tRNA synthetase</keyword>
<comment type="similarity">
    <text evidence="3">Belongs to the phenylalanyl-tRNA synthetase beta subunit family. Type 1 subfamily.</text>
</comment>
<keyword evidence="7" id="KW-0963">Cytoplasm</keyword>
<dbReference type="CDD" id="cd02796">
    <property type="entry name" value="tRNA_bind_bactPheRS"/>
    <property type="match status" value="1"/>
</dbReference>
<evidence type="ECO:0000256" key="5">
    <source>
        <dbReference type="ARBA" id="ARBA00012814"/>
    </source>
</evidence>
<dbReference type="Gene3D" id="2.40.50.140">
    <property type="entry name" value="Nucleic acid-binding proteins"/>
    <property type="match status" value="1"/>
</dbReference>
<dbReference type="Gene3D" id="3.30.70.380">
    <property type="entry name" value="Ferrodoxin-fold anticodon-binding domain"/>
    <property type="match status" value="1"/>
</dbReference>
<evidence type="ECO:0000313" key="22">
    <source>
        <dbReference type="EMBL" id="SUZ58027.1"/>
    </source>
</evidence>
<dbReference type="SUPFAM" id="SSF54991">
    <property type="entry name" value="Anticodon-binding domain of PheRS"/>
    <property type="match status" value="1"/>
</dbReference>
<evidence type="ECO:0000256" key="11">
    <source>
        <dbReference type="ARBA" id="ARBA00022741"/>
    </source>
</evidence>
<evidence type="ECO:0000256" key="15">
    <source>
        <dbReference type="ARBA" id="ARBA00022917"/>
    </source>
</evidence>
<dbReference type="Pfam" id="PF03484">
    <property type="entry name" value="B5"/>
    <property type="match status" value="1"/>
</dbReference>
<dbReference type="AlphaFoldDB" id="A0A381NU66"/>
<evidence type="ECO:0000259" key="21">
    <source>
        <dbReference type="PROSITE" id="PS51483"/>
    </source>
</evidence>
<keyword evidence="13" id="KW-0460">Magnesium</keyword>
<gene>
    <name evidence="22" type="ORF">METZ01_LOCUS10881</name>
</gene>
<dbReference type="InterPro" id="IPR009061">
    <property type="entry name" value="DNA-bd_dom_put_sf"/>
</dbReference>
<dbReference type="SUPFAM" id="SSF50249">
    <property type="entry name" value="Nucleic acid-binding proteins"/>
    <property type="match status" value="1"/>
</dbReference>
<dbReference type="PROSITE" id="PS50886">
    <property type="entry name" value="TRBD"/>
    <property type="match status" value="1"/>
</dbReference>
<keyword evidence="9" id="KW-0436">Ligase</keyword>
<dbReference type="NCBIfam" id="TIGR00472">
    <property type="entry name" value="pheT_bact"/>
    <property type="match status" value="1"/>
</dbReference>
<dbReference type="GO" id="GO:0009328">
    <property type="term" value="C:phenylalanine-tRNA ligase complex"/>
    <property type="evidence" value="ECO:0007669"/>
    <property type="project" value="TreeGrafter"/>
</dbReference>
<protein>
    <recommendedName>
        <fullName evidence="6">Phenylalanine--tRNA ligase beta subunit</fullName>
        <ecNumber evidence="5">6.1.1.20</ecNumber>
    </recommendedName>
    <alternativeName>
        <fullName evidence="17">Phenylalanyl-tRNA synthetase beta subunit</fullName>
    </alternativeName>
</protein>
<comment type="catalytic activity">
    <reaction evidence="18">
        <text>tRNA(Phe) + L-phenylalanine + ATP = L-phenylalanyl-tRNA(Phe) + AMP + diphosphate + H(+)</text>
        <dbReference type="Rhea" id="RHEA:19413"/>
        <dbReference type="Rhea" id="RHEA-COMP:9668"/>
        <dbReference type="Rhea" id="RHEA-COMP:9699"/>
        <dbReference type="ChEBI" id="CHEBI:15378"/>
        <dbReference type="ChEBI" id="CHEBI:30616"/>
        <dbReference type="ChEBI" id="CHEBI:33019"/>
        <dbReference type="ChEBI" id="CHEBI:58095"/>
        <dbReference type="ChEBI" id="CHEBI:78442"/>
        <dbReference type="ChEBI" id="CHEBI:78531"/>
        <dbReference type="ChEBI" id="CHEBI:456215"/>
        <dbReference type="EC" id="6.1.1.20"/>
    </reaction>
</comment>
<reference evidence="22" key="1">
    <citation type="submission" date="2018-05" db="EMBL/GenBank/DDBJ databases">
        <authorList>
            <person name="Lanie J.A."/>
            <person name="Ng W.-L."/>
            <person name="Kazmierczak K.M."/>
            <person name="Andrzejewski T.M."/>
            <person name="Davidsen T.M."/>
            <person name="Wayne K.J."/>
            <person name="Tettelin H."/>
            <person name="Glass J.I."/>
            <person name="Rusch D."/>
            <person name="Podicherti R."/>
            <person name="Tsui H.-C.T."/>
            <person name="Winkler M.E."/>
        </authorList>
    </citation>
    <scope>NUCLEOTIDE SEQUENCE</scope>
</reference>
<dbReference type="SMART" id="SM00873">
    <property type="entry name" value="B3_4"/>
    <property type="match status" value="1"/>
</dbReference>
<keyword evidence="15" id="KW-0648">Protein biosynthesis</keyword>
<evidence type="ECO:0000256" key="1">
    <source>
        <dbReference type="ARBA" id="ARBA00001946"/>
    </source>
</evidence>
<keyword evidence="11" id="KW-0547">Nucleotide-binding</keyword>
<dbReference type="InterPro" id="IPR033714">
    <property type="entry name" value="tRNA_bind_bactPheRS"/>
</dbReference>
<evidence type="ECO:0000256" key="3">
    <source>
        <dbReference type="ARBA" id="ARBA00008653"/>
    </source>
</evidence>
<dbReference type="SMART" id="SM00896">
    <property type="entry name" value="FDX-ACB"/>
    <property type="match status" value="1"/>
</dbReference>
<feature type="domain" description="FDX-ACB" evidence="20">
    <location>
        <begin position="708"/>
        <end position="799"/>
    </location>
</feature>
<dbReference type="InterPro" id="IPR005147">
    <property type="entry name" value="tRNA_synthase_B5-dom"/>
</dbReference>
<dbReference type="CDD" id="cd00769">
    <property type="entry name" value="PheRS_beta_core"/>
    <property type="match status" value="1"/>
</dbReference>
<dbReference type="SUPFAM" id="SSF46955">
    <property type="entry name" value="Putative DNA-binding domain"/>
    <property type="match status" value="1"/>
</dbReference>
<dbReference type="PANTHER" id="PTHR10947">
    <property type="entry name" value="PHENYLALANYL-TRNA SYNTHETASE BETA CHAIN AND LEUCINE-RICH REPEAT-CONTAINING PROTEIN 47"/>
    <property type="match status" value="1"/>
</dbReference>
<dbReference type="Gene3D" id="3.30.56.10">
    <property type="match status" value="2"/>
</dbReference>
<evidence type="ECO:0000256" key="13">
    <source>
        <dbReference type="ARBA" id="ARBA00022842"/>
    </source>
</evidence>
<comment type="subcellular location">
    <subcellularLocation>
        <location evidence="2">Cytoplasm</location>
    </subcellularLocation>
</comment>
<comment type="cofactor">
    <cofactor evidence="1">
        <name>Mg(2+)</name>
        <dbReference type="ChEBI" id="CHEBI:18420"/>
    </cofactor>
</comment>
<evidence type="ECO:0000256" key="12">
    <source>
        <dbReference type="ARBA" id="ARBA00022840"/>
    </source>
</evidence>
<dbReference type="InterPro" id="IPR036690">
    <property type="entry name" value="Fdx_antiC-bd_sf"/>
</dbReference>
<evidence type="ECO:0000256" key="6">
    <source>
        <dbReference type="ARBA" id="ARBA00017032"/>
    </source>
</evidence>
<dbReference type="SUPFAM" id="SSF55681">
    <property type="entry name" value="Class II aaRS and biotin synthetases"/>
    <property type="match status" value="1"/>
</dbReference>
<evidence type="ECO:0000256" key="2">
    <source>
        <dbReference type="ARBA" id="ARBA00004496"/>
    </source>
</evidence>
<dbReference type="InterPro" id="IPR041616">
    <property type="entry name" value="PheRS_beta_core"/>
</dbReference>
<keyword evidence="12" id="KW-0067">ATP-binding</keyword>
<dbReference type="InterPro" id="IPR005121">
    <property type="entry name" value="Fdx_antiC-bd"/>
</dbReference>
<keyword evidence="14" id="KW-0694">RNA-binding</keyword>
<dbReference type="Pfam" id="PF03147">
    <property type="entry name" value="FDX-ACB"/>
    <property type="match status" value="1"/>
</dbReference>
<dbReference type="EC" id="6.1.1.20" evidence="5"/>
<evidence type="ECO:0000256" key="17">
    <source>
        <dbReference type="ARBA" id="ARBA00033189"/>
    </source>
</evidence>
<evidence type="ECO:0000256" key="7">
    <source>
        <dbReference type="ARBA" id="ARBA00022490"/>
    </source>
</evidence>
<dbReference type="Gene3D" id="3.30.930.10">
    <property type="entry name" value="Bira Bifunctional Protein, Domain 2"/>
    <property type="match status" value="1"/>
</dbReference>
<evidence type="ECO:0000256" key="4">
    <source>
        <dbReference type="ARBA" id="ARBA00011209"/>
    </source>
</evidence>
<dbReference type="InterPro" id="IPR045060">
    <property type="entry name" value="Phe-tRNA-ligase_IIc_bsu"/>
</dbReference>
<evidence type="ECO:0000256" key="18">
    <source>
        <dbReference type="ARBA" id="ARBA00049255"/>
    </source>
</evidence>
<dbReference type="InterPro" id="IPR005146">
    <property type="entry name" value="B3/B4_tRNA-bd"/>
</dbReference>
<dbReference type="HAMAP" id="MF_00283">
    <property type="entry name" value="Phe_tRNA_synth_beta1"/>
    <property type="match status" value="1"/>
</dbReference>
<dbReference type="GO" id="GO:0006432">
    <property type="term" value="P:phenylalanyl-tRNA aminoacylation"/>
    <property type="evidence" value="ECO:0007669"/>
    <property type="project" value="InterPro"/>
</dbReference>
<dbReference type="PROSITE" id="PS51483">
    <property type="entry name" value="B5"/>
    <property type="match status" value="1"/>
</dbReference>
<accession>A0A381NU66</accession>
<organism evidence="22">
    <name type="scientific">marine metagenome</name>
    <dbReference type="NCBI Taxonomy" id="408172"/>
    <lineage>
        <taxon>unclassified sequences</taxon>
        <taxon>metagenomes</taxon>
        <taxon>ecological metagenomes</taxon>
    </lineage>
</organism>
<feature type="domain" description="TRNA-binding" evidence="19">
    <location>
        <begin position="38"/>
        <end position="151"/>
    </location>
</feature>
<dbReference type="GO" id="GO:0005524">
    <property type="term" value="F:ATP binding"/>
    <property type="evidence" value="ECO:0007669"/>
    <property type="project" value="UniProtKB-KW"/>
</dbReference>
<dbReference type="GO" id="GO:0000049">
    <property type="term" value="F:tRNA binding"/>
    <property type="evidence" value="ECO:0007669"/>
    <property type="project" value="UniProtKB-KW"/>
</dbReference>
<dbReference type="Pfam" id="PF01588">
    <property type="entry name" value="tRNA_bind"/>
    <property type="match status" value="1"/>
</dbReference>
<comment type="subunit">
    <text evidence="4">Tetramer of two alpha and two beta subunits.</text>
</comment>
<name>A0A381NU66_9ZZZZ</name>
<dbReference type="Pfam" id="PF03483">
    <property type="entry name" value="B3_4"/>
    <property type="match status" value="1"/>
</dbReference>
<dbReference type="Pfam" id="PF17759">
    <property type="entry name" value="tRNA_synthFbeta"/>
    <property type="match status" value="1"/>
</dbReference>
<evidence type="ECO:0000256" key="10">
    <source>
        <dbReference type="ARBA" id="ARBA00022723"/>
    </source>
</evidence>
<dbReference type="InterPro" id="IPR004532">
    <property type="entry name" value="Phe-tRNA-ligase_IIc_bsu_bact"/>
</dbReference>
<dbReference type="SMART" id="SM00874">
    <property type="entry name" value="B5"/>
    <property type="match status" value="1"/>
</dbReference>
<dbReference type="InterPro" id="IPR002547">
    <property type="entry name" value="tRNA-bd_dom"/>
</dbReference>
<keyword evidence="8" id="KW-0820">tRNA-binding</keyword>
<dbReference type="InterPro" id="IPR012340">
    <property type="entry name" value="NA-bd_OB-fold"/>
</dbReference>
<sequence>MKVPVSWLRQYVDVDLPAQELAHRLTMAGIEVGEVDVIGGWNEVFVGHVTDVRPHPNADRLRLCVVSTGSEELEVVCGAPNVAAEQNICFAKVGASIYNTHTERHETLEAVKIRGVESQGMICSAIELGLGDDHSGIVVLPEDAPVGTPLDDYLGDVVLDLELTPNRLDCLSVLGVAHEVAALTGKKVREPEIGYKESGAPIEEQVKINVADSDLCRRYTASLLLGVKIGPSPRWLQDRLTSAGLRPINNVVDVTNFVMLEYNQPLHSFDYDLIKDATVIVRRARPGEPLTTLDGVERKLTTEHLVIADANDAIGLGGVIGGANSEISDGTVNVLLESATFNGANNRETAQSLGLRTEATLRFEKGLRPELAPIALRRATGLIQEVAGGTVAPGIVDLLSDQGADAPVVPLTGAKIKRMLGMEVDQKQVRETLDTLGFTWESKSDSELKVTVPYWRNDVNIEEDLVEEVVRTIGYDSVPTTMLSSPIPFQQPMLLMGLRDRVKDLMVAAGIQEVINYPLVTLQQLEQVEQLDLAAPPLRVANPMSSDREYLRTTLRASLLATLAANQGQSAGPFRLFEAGRVFWPRNGDLPDERETVAGVLAGLRHEPSWLEDESQLDFYDAKGVVELVLDRLGVAANYEPLDDPAFYPGRCAAIKSGDSLLGLVGEVHPVVKERLGLESPQVATFELYLEPILDALPDLQRRFEPLPRYPSATRDLALVMPSDVDAERVTQLILRHRGVVRAELFDIYAGENISDGTKSLAFHVYFQARDRTLTNEEVNKSLDGLLRILKRELNVTLRA</sequence>
<dbReference type="GO" id="GO:0004826">
    <property type="term" value="F:phenylalanine-tRNA ligase activity"/>
    <property type="evidence" value="ECO:0007669"/>
    <property type="project" value="UniProtKB-EC"/>
</dbReference>
<evidence type="ECO:0000256" key="8">
    <source>
        <dbReference type="ARBA" id="ARBA00022555"/>
    </source>
</evidence>
<feature type="domain" description="B5" evidence="21">
    <location>
        <begin position="404"/>
        <end position="480"/>
    </location>
</feature>
<dbReference type="PANTHER" id="PTHR10947:SF0">
    <property type="entry name" value="PHENYLALANINE--TRNA LIGASE BETA SUBUNIT"/>
    <property type="match status" value="1"/>
</dbReference>
<dbReference type="EMBL" id="UINC01000593">
    <property type="protein sequence ID" value="SUZ58027.1"/>
    <property type="molecule type" value="Genomic_DNA"/>
</dbReference>